<dbReference type="InterPro" id="IPR026533">
    <property type="entry name" value="NTPase/PRRC1"/>
</dbReference>
<feature type="domain" description="Non-canonical purine NTP phosphatase/PRRC1" evidence="11">
    <location>
        <begin position="6"/>
        <end position="164"/>
    </location>
</feature>
<keyword evidence="7 10" id="KW-0464">Manganese</keyword>
<reference evidence="12 13" key="1">
    <citation type="submission" date="2022-06" db="EMBL/GenBank/DDBJ databases">
        <title>Haloarcula sp. a new haloarchaeum isolate from saline soil.</title>
        <authorList>
            <person name="Strakova D."/>
            <person name="Galisteo C."/>
            <person name="Sanchez-Porro C."/>
            <person name="Ventosa A."/>
        </authorList>
    </citation>
    <scope>NUCLEOTIDE SEQUENCE [LARGE SCALE GENOMIC DNA]</scope>
    <source>
        <strain evidence="12 13">S1CR25-12</strain>
    </source>
</reference>
<dbReference type="Proteomes" id="UP001259659">
    <property type="component" value="Unassembled WGS sequence"/>
</dbReference>
<dbReference type="GO" id="GO:0016787">
    <property type="term" value="F:hydrolase activity"/>
    <property type="evidence" value="ECO:0007669"/>
    <property type="project" value="UniProtKB-KW"/>
</dbReference>
<comment type="similarity">
    <text evidence="10">Belongs to the YjjX NTPase family.</text>
</comment>
<dbReference type="NCBIfam" id="TIGR00258">
    <property type="entry name" value="inosine/xanthosine triphosphatase"/>
    <property type="match status" value="1"/>
</dbReference>
<comment type="cofactor">
    <cofactor evidence="10">
        <name>Mg(2+)</name>
        <dbReference type="ChEBI" id="CHEBI:18420"/>
    </cofactor>
    <cofactor evidence="10">
        <name>Mn(2+)</name>
        <dbReference type="ChEBI" id="CHEBI:29035"/>
    </cofactor>
    <text evidence="10">Binds 1 divalent metal cation per subunit; can use either Mg(2+) or Mn(2+).</text>
</comment>
<proteinExistence type="inferred from homology"/>
<dbReference type="InterPro" id="IPR002786">
    <property type="entry name" value="Non_canon_purine_NTPase"/>
</dbReference>
<feature type="binding site" evidence="10">
    <location>
        <begin position="7"/>
        <end position="12"/>
    </location>
    <ligand>
        <name>substrate</name>
    </ligand>
</feature>
<comment type="subunit">
    <text evidence="10">Homodimer.</text>
</comment>
<comment type="cofactor">
    <cofactor evidence="1">
        <name>Mn(2+)</name>
        <dbReference type="ChEBI" id="CHEBI:29035"/>
    </cofactor>
</comment>
<dbReference type="InterPro" id="IPR050299">
    <property type="entry name" value="YjjX_NTPase"/>
</dbReference>
<accession>A0ABU2F6L9</accession>
<dbReference type="EMBL" id="JAMQON010000001">
    <property type="protein sequence ID" value="MDS0257904.1"/>
    <property type="molecule type" value="Genomic_DNA"/>
</dbReference>
<keyword evidence="5 10" id="KW-0460">Magnesium</keyword>
<evidence type="ECO:0000256" key="7">
    <source>
        <dbReference type="ARBA" id="ARBA00023211"/>
    </source>
</evidence>
<keyword evidence="2 10" id="KW-0479">Metal-binding</keyword>
<dbReference type="InterPro" id="IPR029001">
    <property type="entry name" value="ITPase-like_fam"/>
</dbReference>
<evidence type="ECO:0000256" key="5">
    <source>
        <dbReference type="ARBA" id="ARBA00022842"/>
    </source>
</evidence>
<dbReference type="PANTHER" id="PTHR34699">
    <property type="match status" value="1"/>
</dbReference>
<evidence type="ECO:0000256" key="8">
    <source>
        <dbReference type="ARBA" id="ARBA00048174"/>
    </source>
</evidence>
<feature type="binding site" evidence="10">
    <location>
        <begin position="60"/>
        <end position="61"/>
    </location>
    <ligand>
        <name>substrate</name>
    </ligand>
</feature>
<dbReference type="RefSeq" id="WP_310917468.1">
    <property type="nucleotide sequence ID" value="NZ_JAMQON010000001.1"/>
</dbReference>
<evidence type="ECO:0000313" key="12">
    <source>
        <dbReference type="EMBL" id="MDS0257904.1"/>
    </source>
</evidence>
<keyword evidence="3 10" id="KW-0547">Nucleotide-binding</keyword>
<comment type="function">
    <text evidence="10">Phosphatase that hydrolyzes non-canonical purine nucleotides such as XTP and ITP to their respective diphosphate derivatives. Probably excludes non-canonical purines from DNA/RNA precursor pool, thus preventing their incorporation into DNA/RNA and avoiding chromosomal lesions.</text>
</comment>
<comment type="catalytic activity">
    <reaction evidence="8 10">
        <text>ITP + H2O = IDP + phosphate + H(+)</text>
        <dbReference type="Rhea" id="RHEA:28330"/>
        <dbReference type="ChEBI" id="CHEBI:15377"/>
        <dbReference type="ChEBI" id="CHEBI:15378"/>
        <dbReference type="ChEBI" id="CHEBI:43474"/>
        <dbReference type="ChEBI" id="CHEBI:58280"/>
        <dbReference type="ChEBI" id="CHEBI:61402"/>
        <dbReference type="EC" id="3.6.1.73"/>
    </reaction>
</comment>
<evidence type="ECO:0000256" key="3">
    <source>
        <dbReference type="ARBA" id="ARBA00022741"/>
    </source>
</evidence>
<evidence type="ECO:0000256" key="6">
    <source>
        <dbReference type="ARBA" id="ARBA00023080"/>
    </source>
</evidence>
<feature type="binding site" evidence="10">
    <location>
        <position position="31"/>
    </location>
    <ligand>
        <name>Mg(2+)</name>
        <dbReference type="ChEBI" id="CHEBI:18420"/>
    </ligand>
</feature>
<dbReference type="Pfam" id="PF01931">
    <property type="entry name" value="NTPase_I-T"/>
    <property type="match status" value="1"/>
</dbReference>
<dbReference type="SUPFAM" id="SSF52972">
    <property type="entry name" value="ITPase-like"/>
    <property type="match status" value="1"/>
</dbReference>
<comment type="catalytic activity">
    <reaction evidence="9 10">
        <text>XTP + H2O = XDP + phosphate + H(+)</text>
        <dbReference type="Rhea" id="RHEA:28406"/>
        <dbReference type="ChEBI" id="CHEBI:15377"/>
        <dbReference type="ChEBI" id="CHEBI:15378"/>
        <dbReference type="ChEBI" id="CHEBI:43474"/>
        <dbReference type="ChEBI" id="CHEBI:59884"/>
        <dbReference type="ChEBI" id="CHEBI:61314"/>
        <dbReference type="EC" id="3.6.1.73"/>
    </reaction>
</comment>
<organism evidence="12 13">
    <name type="scientific">Haloarcula saliterrae</name>
    <dbReference type="NCBI Taxonomy" id="2950534"/>
    <lineage>
        <taxon>Archaea</taxon>
        <taxon>Methanobacteriati</taxon>
        <taxon>Methanobacteriota</taxon>
        <taxon>Stenosarchaea group</taxon>
        <taxon>Halobacteria</taxon>
        <taxon>Halobacteriales</taxon>
        <taxon>Haloarculaceae</taxon>
        <taxon>Haloarcula</taxon>
    </lineage>
</organism>
<evidence type="ECO:0000259" key="11">
    <source>
        <dbReference type="Pfam" id="PF01931"/>
    </source>
</evidence>
<protein>
    <recommendedName>
        <fullName evidence="10">Probable inosine/xanthosine triphosphatase</fullName>
        <shortName evidence="10">ITPase/XTPase</shortName>
        <ecNumber evidence="10">3.6.1.73</ecNumber>
    </recommendedName>
    <alternativeName>
        <fullName evidence="10">Non-canonical purine NTP phosphatase</fullName>
    </alternativeName>
    <alternativeName>
        <fullName evidence="10">Non-standard purine NTP phosphatase</fullName>
    </alternativeName>
    <alternativeName>
        <fullName evidence="10">Nucleoside-triphosphate phosphatase</fullName>
        <shortName evidence="10">NTPase</shortName>
    </alternativeName>
</protein>
<name>A0ABU2F6L9_9EURY</name>
<evidence type="ECO:0000256" key="4">
    <source>
        <dbReference type="ARBA" id="ARBA00022801"/>
    </source>
</evidence>
<dbReference type="Gene3D" id="3.90.950.10">
    <property type="match status" value="1"/>
</dbReference>
<dbReference type="PANTHER" id="PTHR34699:SF2">
    <property type="entry name" value="NON-CANONICAL PURINE NTP PHOSPHATASE_PRRC1 DOMAIN-CONTAINING PROTEIN"/>
    <property type="match status" value="1"/>
</dbReference>
<evidence type="ECO:0000313" key="13">
    <source>
        <dbReference type="Proteomes" id="UP001259659"/>
    </source>
</evidence>
<comment type="caution">
    <text evidence="12">The sequence shown here is derived from an EMBL/GenBank/DDBJ whole genome shotgun (WGS) entry which is preliminary data.</text>
</comment>
<keyword evidence="6 10" id="KW-0546">Nucleotide metabolism</keyword>
<evidence type="ECO:0000256" key="9">
    <source>
        <dbReference type="ARBA" id="ARBA00048781"/>
    </source>
</evidence>
<dbReference type="EC" id="3.6.1.73" evidence="10"/>
<evidence type="ECO:0000256" key="2">
    <source>
        <dbReference type="ARBA" id="ARBA00022723"/>
    </source>
</evidence>
<feature type="binding site" evidence="10">
    <location>
        <position position="60"/>
    </location>
    <ligand>
        <name>Mg(2+)</name>
        <dbReference type="ChEBI" id="CHEBI:18420"/>
    </ligand>
</feature>
<evidence type="ECO:0000256" key="10">
    <source>
        <dbReference type="HAMAP-Rule" id="MF_00648"/>
    </source>
</evidence>
<evidence type="ECO:0000256" key="1">
    <source>
        <dbReference type="ARBA" id="ARBA00001936"/>
    </source>
</evidence>
<keyword evidence="13" id="KW-1185">Reference proteome</keyword>
<gene>
    <name evidence="12" type="primary">yjjX</name>
    <name evidence="12" type="ORF">NDI56_00615</name>
</gene>
<sequence length="165" mass="16979">MHVAIGSTNPVKVAAVERVLPDAECSAVAVDSGVPEQPWGRAETVRGARNRAAAALSATDAQFGVGIEGGVAARDTPGGLWLVMWAAVTDGTDTHLGAGPSIRLPEPVAERLRDGDELGPVLDDELGREELAKQEGAIGVYTAGRVSRTDALVDAVAGAFGPFLR</sequence>
<dbReference type="HAMAP" id="MF_00648">
    <property type="entry name" value="Non_canon_purine_NTPase_YjjX"/>
    <property type="match status" value="1"/>
</dbReference>
<keyword evidence="4 10" id="KW-0378">Hydrolase</keyword>